<reference evidence="1 2" key="1">
    <citation type="submission" date="2015-01" db="EMBL/GenBank/DDBJ databases">
        <title>Evolution of Trichinella species and genotypes.</title>
        <authorList>
            <person name="Korhonen P.K."/>
            <person name="Edoardo P."/>
            <person name="Giuseppe L.R."/>
            <person name="Gasser R.B."/>
        </authorList>
    </citation>
    <scope>NUCLEOTIDE SEQUENCE [LARGE SCALE GENOMIC DNA]</scope>
    <source>
        <strain evidence="1">ISS141</strain>
    </source>
</reference>
<evidence type="ECO:0000313" key="1">
    <source>
        <dbReference type="EMBL" id="KRX89520.1"/>
    </source>
</evidence>
<name>A0A0V0XNI6_TRIPS</name>
<dbReference type="Proteomes" id="UP000054815">
    <property type="component" value="Unassembled WGS sequence"/>
</dbReference>
<gene>
    <name evidence="1" type="primary">SCAND3</name>
    <name evidence="1" type="ORF">T4E_5824</name>
</gene>
<evidence type="ECO:0000313" key="2">
    <source>
        <dbReference type="Proteomes" id="UP000054815"/>
    </source>
</evidence>
<dbReference type="PANTHER" id="PTHR45913:SF19">
    <property type="entry name" value="LOW QUALITY PROTEIN: ZINC FINGER BED DOMAIN-CONTAINING PROTEIN 5-LIKE"/>
    <property type="match status" value="1"/>
</dbReference>
<proteinExistence type="predicted"/>
<dbReference type="EMBL" id="JYDU01000195">
    <property type="protein sequence ID" value="KRX89520.1"/>
    <property type="molecule type" value="Genomic_DNA"/>
</dbReference>
<dbReference type="PANTHER" id="PTHR45913">
    <property type="entry name" value="EPM2A-INTERACTING PROTEIN 1"/>
    <property type="match status" value="1"/>
</dbReference>
<organism evidence="1 2">
    <name type="scientific">Trichinella pseudospiralis</name>
    <name type="common">Parasitic roundworm</name>
    <dbReference type="NCBI Taxonomy" id="6337"/>
    <lineage>
        <taxon>Eukaryota</taxon>
        <taxon>Metazoa</taxon>
        <taxon>Ecdysozoa</taxon>
        <taxon>Nematoda</taxon>
        <taxon>Enoplea</taxon>
        <taxon>Dorylaimia</taxon>
        <taxon>Trichinellida</taxon>
        <taxon>Trichinellidae</taxon>
        <taxon>Trichinella</taxon>
    </lineage>
</organism>
<comment type="caution">
    <text evidence="1">The sequence shown here is derived from an EMBL/GenBank/DDBJ whole genome shotgun (WGS) entry which is preliminary data.</text>
</comment>
<protein>
    <submittedName>
        <fullName evidence="1">SCAN domain-containing protein 3</fullName>
    </submittedName>
</protein>
<dbReference type="AlphaFoldDB" id="A0A0V0XNI6"/>
<sequence length="127" mass="14667">MYYALTVHPQCLADGLALWSMVKSTNQHLFLQWMHLCHSPAGFVNVEHFPHNVQEEAVELKFNKLTKDSFESTPLENFWVKLQAEYTKISSQSLRILVPFFSTYLCDTGLSALRTLNTYTAPQQVKR</sequence>
<accession>A0A0V0XNI6</accession>